<evidence type="ECO:0000313" key="3">
    <source>
        <dbReference type="EMBL" id="KAK4113588.1"/>
    </source>
</evidence>
<reference evidence="3" key="2">
    <citation type="submission" date="2023-05" db="EMBL/GenBank/DDBJ databases">
        <authorList>
            <consortium name="Lawrence Berkeley National Laboratory"/>
            <person name="Steindorff A."/>
            <person name="Hensen N."/>
            <person name="Bonometti L."/>
            <person name="Westerberg I."/>
            <person name="Brannstrom I.O."/>
            <person name="Guillou S."/>
            <person name="Cros-Aarteil S."/>
            <person name="Calhoun S."/>
            <person name="Haridas S."/>
            <person name="Kuo A."/>
            <person name="Mondo S."/>
            <person name="Pangilinan J."/>
            <person name="Riley R."/>
            <person name="Labutti K."/>
            <person name="Andreopoulos B."/>
            <person name="Lipzen A."/>
            <person name="Chen C."/>
            <person name="Yanf M."/>
            <person name="Daum C."/>
            <person name="Ng V."/>
            <person name="Clum A."/>
            <person name="Ohm R."/>
            <person name="Martin F."/>
            <person name="Silar P."/>
            <person name="Natvig D."/>
            <person name="Lalanne C."/>
            <person name="Gautier V."/>
            <person name="Ament-Velasquez S.L."/>
            <person name="Kruys A."/>
            <person name="Hutchinson M.I."/>
            <person name="Powell A.J."/>
            <person name="Barry K."/>
            <person name="Miller A.N."/>
            <person name="Grigoriev I.V."/>
            <person name="Debuchy R."/>
            <person name="Gladieux P."/>
            <person name="Thoren M.H."/>
            <person name="Johannesson H."/>
        </authorList>
    </citation>
    <scope>NUCLEOTIDE SEQUENCE</scope>
    <source>
        <strain evidence="3">CBS 508.74</strain>
    </source>
</reference>
<keyword evidence="2" id="KW-0812">Transmembrane</keyword>
<keyword evidence="4" id="KW-1185">Reference proteome</keyword>
<dbReference type="EMBL" id="MU853339">
    <property type="protein sequence ID" value="KAK4113588.1"/>
    <property type="molecule type" value="Genomic_DNA"/>
</dbReference>
<name>A0AAN6YU33_9PEZI</name>
<protein>
    <submittedName>
        <fullName evidence="3">Uncharacterized protein</fullName>
    </submittedName>
</protein>
<feature type="transmembrane region" description="Helical" evidence="2">
    <location>
        <begin position="60"/>
        <end position="80"/>
    </location>
</feature>
<evidence type="ECO:0000256" key="1">
    <source>
        <dbReference type="SAM" id="MobiDB-lite"/>
    </source>
</evidence>
<accession>A0AAN6YU33</accession>
<gene>
    <name evidence="3" type="ORF">N656DRAFT_630868</name>
</gene>
<evidence type="ECO:0000256" key="2">
    <source>
        <dbReference type="SAM" id="Phobius"/>
    </source>
</evidence>
<organism evidence="3 4">
    <name type="scientific">Canariomyces notabilis</name>
    <dbReference type="NCBI Taxonomy" id="2074819"/>
    <lineage>
        <taxon>Eukaryota</taxon>
        <taxon>Fungi</taxon>
        <taxon>Dikarya</taxon>
        <taxon>Ascomycota</taxon>
        <taxon>Pezizomycotina</taxon>
        <taxon>Sordariomycetes</taxon>
        <taxon>Sordariomycetidae</taxon>
        <taxon>Sordariales</taxon>
        <taxon>Chaetomiaceae</taxon>
        <taxon>Canariomyces</taxon>
    </lineage>
</organism>
<feature type="region of interest" description="Disordered" evidence="1">
    <location>
        <begin position="1"/>
        <end position="22"/>
    </location>
</feature>
<sequence>MSTNRFPQSRTSDSFPPSACLPSGVAERAKSALLYRSRPPVAEGGSTKKSVSRTKPHLNIPYFTFSLLITSALLVPRYVIIKPAAPIIPSAATSDI</sequence>
<dbReference type="GeneID" id="89934491"/>
<evidence type="ECO:0000313" key="4">
    <source>
        <dbReference type="Proteomes" id="UP001302812"/>
    </source>
</evidence>
<dbReference type="AlphaFoldDB" id="A0AAN6YU33"/>
<proteinExistence type="predicted"/>
<dbReference type="RefSeq" id="XP_064671158.1">
    <property type="nucleotide sequence ID" value="XM_064810366.1"/>
</dbReference>
<keyword evidence="2" id="KW-1133">Transmembrane helix</keyword>
<keyword evidence="2" id="KW-0472">Membrane</keyword>
<feature type="compositionally biased region" description="Polar residues" evidence="1">
    <location>
        <begin position="1"/>
        <end position="15"/>
    </location>
</feature>
<dbReference type="Proteomes" id="UP001302812">
    <property type="component" value="Unassembled WGS sequence"/>
</dbReference>
<reference evidence="3" key="1">
    <citation type="journal article" date="2023" name="Mol. Phylogenet. Evol.">
        <title>Genome-scale phylogeny and comparative genomics of the fungal order Sordariales.</title>
        <authorList>
            <person name="Hensen N."/>
            <person name="Bonometti L."/>
            <person name="Westerberg I."/>
            <person name="Brannstrom I.O."/>
            <person name="Guillou S."/>
            <person name="Cros-Aarteil S."/>
            <person name="Calhoun S."/>
            <person name="Haridas S."/>
            <person name="Kuo A."/>
            <person name="Mondo S."/>
            <person name="Pangilinan J."/>
            <person name="Riley R."/>
            <person name="LaButti K."/>
            <person name="Andreopoulos B."/>
            <person name="Lipzen A."/>
            <person name="Chen C."/>
            <person name="Yan M."/>
            <person name="Daum C."/>
            <person name="Ng V."/>
            <person name="Clum A."/>
            <person name="Steindorff A."/>
            <person name="Ohm R.A."/>
            <person name="Martin F."/>
            <person name="Silar P."/>
            <person name="Natvig D.O."/>
            <person name="Lalanne C."/>
            <person name="Gautier V."/>
            <person name="Ament-Velasquez S.L."/>
            <person name="Kruys A."/>
            <person name="Hutchinson M.I."/>
            <person name="Powell A.J."/>
            <person name="Barry K."/>
            <person name="Miller A.N."/>
            <person name="Grigoriev I.V."/>
            <person name="Debuchy R."/>
            <person name="Gladieux P."/>
            <person name="Hiltunen Thoren M."/>
            <person name="Johannesson H."/>
        </authorList>
    </citation>
    <scope>NUCLEOTIDE SEQUENCE</scope>
    <source>
        <strain evidence="3">CBS 508.74</strain>
    </source>
</reference>
<comment type="caution">
    <text evidence="3">The sequence shown here is derived from an EMBL/GenBank/DDBJ whole genome shotgun (WGS) entry which is preliminary data.</text>
</comment>